<keyword evidence="1" id="KW-0175">Coiled coil</keyword>
<reference evidence="3 4" key="1">
    <citation type="journal article" date="2016" name="Nat. Commun.">
        <title>Thousands of microbial genomes shed light on interconnected biogeochemical processes in an aquifer system.</title>
        <authorList>
            <person name="Anantharaman K."/>
            <person name="Brown C.T."/>
            <person name="Hug L.A."/>
            <person name="Sharon I."/>
            <person name="Castelle C.J."/>
            <person name="Probst A.J."/>
            <person name="Thomas B.C."/>
            <person name="Singh A."/>
            <person name="Wilkins M.J."/>
            <person name="Karaoz U."/>
            <person name="Brodie E.L."/>
            <person name="Williams K.H."/>
            <person name="Hubbard S.S."/>
            <person name="Banfield J.F."/>
        </authorList>
    </citation>
    <scope>NUCLEOTIDE SEQUENCE [LARGE SCALE GENOMIC DNA]</scope>
</reference>
<evidence type="ECO:0000313" key="4">
    <source>
        <dbReference type="Proteomes" id="UP000178935"/>
    </source>
</evidence>
<organism evidence="3 4">
    <name type="scientific">Candidatus Staskawiczbacteria bacterium RIFOXYD1_FULL_32_13</name>
    <dbReference type="NCBI Taxonomy" id="1802234"/>
    <lineage>
        <taxon>Bacteria</taxon>
        <taxon>Candidatus Staskawicziibacteriota</taxon>
    </lineage>
</organism>
<feature type="compositionally biased region" description="Low complexity" evidence="2">
    <location>
        <begin position="80"/>
        <end position="91"/>
    </location>
</feature>
<accession>A0A1G2JQD2</accession>
<dbReference type="EMBL" id="MHPU01000021">
    <property type="protein sequence ID" value="OGZ88500.1"/>
    <property type="molecule type" value="Genomic_DNA"/>
</dbReference>
<dbReference type="Proteomes" id="UP000178935">
    <property type="component" value="Unassembled WGS sequence"/>
</dbReference>
<evidence type="ECO:0000256" key="2">
    <source>
        <dbReference type="SAM" id="MobiDB-lite"/>
    </source>
</evidence>
<evidence type="ECO:0000256" key="1">
    <source>
        <dbReference type="SAM" id="Coils"/>
    </source>
</evidence>
<feature type="coiled-coil region" evidence="1">
    <location>
        <begin position="157"/>
        <end position="214"/>
    </location>
</feature>
<sequence length="227" mass="26228">MINKFFVVGFLVIVFSVNMNNLCLAKQQGNDSAGGVQVQIQAEDQQQNQNQNQNDSQNFLGAKEQEQEQEREREQEQKSEQNGQENGLNGQNRRSAVANFVQKLQEVANRQSGIGQQVKIIAQEQNQSEETTLQAMEKVQTRSKVRTFFLGTDYKNLGTLRSEMVQTRNRLNQLEDLAENIQDENDKEEFQNQMQALEQEQQNIEDFIKSQESKFSLFGWLVKLFNK</sequence>
<name>A0A1G2JQD2_9BACT</name>
<comment type="caution">
    <text evidence="3">The sequence shown here is derived from an EMBL/GenBank/DDBJ whole genome shotgun (WGS) entry which is preliminary data.</text>
</comment>
<dbReference type="AlphaFoldDB" id="A0A1G2JQD2"/>
<protein>
    <submittedName>
        <fullName evidence="3">Uncharacterized protein</fullName>
    </submittedName>
</protein>
<feature type="compositionally biased region" description="Basic and acidic residues" evidence="2">
    <location>
        <begin position="63"/>
        <end position="79"/>
    </location>
</feature>
<proteinExistence type="predicted"/>
<evidence type="ECO:0000313" key="3">
    <source>
        <dbReference type="EMBL" id="OGZ88500.1"/>
    </source>
</evidence>
<gene>
    <name evidence="3" type="ORF">A2561_01520</name>
</gene>
<feature type="region of interest" description="Disordered" evidence="2">
    <location>
        <begin position="63"/>
        <end position="91"/>
    </location>
</feature>